<accession>A0A6H1U2P1</accession>
<keyword evidence="3" id="KW-1185">Reference proteome</keyword>
<gene>
    <name evidence="2" type="ORF">HCG48_22960</name>
</gene>
<reference evidence="2 3" key="1">
    <citation type="submission" date="2020-04" db="EMBL/GenBank/DDBJ databases">
        <authorList>
            <person name="Basu S."/>
            <person name="Maruthanayagam V."/>
            <person name="Chakraborty S."/>
            <person name="Pramanik A."/>
            <person name="Mukherjee J."/>
            <person name="Brink B."/>
        </authorList>
    </citation>
    <scope>NUCLEOTIDE SEQUENCE [LARGE SCALE GENOMIC DNA]</scope>
    <source>
        <strain evidence="2 3">AP17</strain>
    </source>
</reference>
<sequence>MHFSRWIEGGRWPRAIALTVALWAIGSTQAVSAAQRIVLLYGPMRAPISVAELSDFARTGELSPALSGYLGLANQEPEKVREHLTKSVQVKAVLLDRVLNHQLGERLLRQVGRGLRTPSGERNEQALRAALVLSASDDDEIHLMEILENYPAESLEVDLAEMSRLYRKLQFLERLNL</sequence>
<evidence type="ECO:0000313" key="2">
    <source>
        <dbReference type="EMBL" id="QIZ73104.1"/>
    </source>
</evidence>
<dbReference type="KEGG" id="oxy:HCG48_22960"/>
<dbReference type="AlphaFoldDB" id="A0A6H1U2P1"/>
<feature type="domain" description="DUF1400" evidence="1">
    <location>
        <begin position="33"/>
        <end position="158"/>
    </location>
</feature>
<dbReference type="Proteomes" id="UP000500857">
    <property type="component" value="Chromosome"/>
</dbReference>
<keyword evidence="2" id="KW-0378">Hydrolase</keyword>
<dbReference type="RefSeq" id="WP_168571250.1">
    <property type="nucleotide sequence ID" value="NZ_CP051167.1"/>
</dbReference>
<name>A0A6H1U2P1_9CYAN</name>
<dbReference type="Pfam" id="PF07176">
    <property type="entry name" value="DUF1400"/>
    <property type="match status" value="1"/>
</dbReference>
<evidence type="ECO:0000313" key="3">
    <source>
        <dbReference type="Proteomes" id="UP000500857"/>
    </source>
</evidence>
<dbReference type="InterPro" id="IPR010802">
    <property type="entry name" value="DUF1400"/>
</dbReference>
<organism evidence="2 3">
    <name type="scientific">Oxynema aestuarii AP17</name>
    <dbReference type="NCBI Taxonomy" id="2064643"/>
    <lineage>
        <taxon>Bacteria</taxon>
        <taxon>Bacillati</taxon>
        <taxon>Cyanobacteriota</taxon>
        <taxon>Cyanophyceae</taxon>
        <taxon>Oscillatoriophycideae</taxon>
        <taxon>Oscillatoriales</taxon>
        <taxon>Oscillatoriaceae</taxon>
        <taxon>Oxynema</taxon>
        <taxon>Oxynema aestuarii</taxon>
    </lineage>
</organism>
<dbReference type="GO" id="GO:0016787">
    <property type="term" value="F:hydrolase activity"/>
    <property type="evidence" value="ECO:0007669"/>
    <property type="project" value="UniProtKB-KW"/>
</dbReference>
<proteinExistence type="predicted"/>
<protein>
    <submittedName>
        <fullName evidence="2">Alpha/beta hydrolase</fullName>
    </submittedName>
</protein>
<evidence type="ECO:0000259" key="1">
    <source>
        <dbReference type="Pfam" id="PF07176"/>
    </source>
</evidence>
<dbReference type="EMBL" id="CP051167">
    <property type="protein sequence ID" value="QIZ73104.1"/>
    <property type="molecule type" value="Genomic_DNA"/>
</dbReference>